<dbReference type="AlphaFoldDB" id="A0A1W6LCV6"/>
<evidence type="ECO:0000313" key="1">
    <source>
        <dbReference type="EMBL" id="ARN22063.1"/>
    </source>
</evidence>
<dbReference type="OrthoDB" id="9761577at2"/>
<keyword evidence="2" id="KW-1185">Reference proteome</keyword>
<proteinExistence type="predicted"/>
<protein>
    <submittedName>
        <fullName evidence="1">Uncharacterized protein</fullName>
    </submittedName>
</protein>
<dbReference type="SUPFAM" id="SSF51011">
    <property type="entry name" value="Glycosyl hydrolase domain"/>
    <property type="match status" value="1"/>
</dbReference>
<dbReference type="STRING" id="946333.A4W93_20370"/>
<sequence length="558" mass="58706">MLLPFKLRTGLLAACLSFPLISCGGGGGSDPEPTPTGPVVVSAAAGAPESRLACFKGVANTECNLRIYQVMVEAFADGDPAADYGTGYGTSPHKGDLAGITNALDDIKSTGVNAIWLTPIFESARITGQDEWASRLDATGYFTSNFFKVDPKFGTDAQFRALVDAAHARGLYVFLDGVFGHYKSNLAASPTGKLPKNGSCTNVGGGSYAPGTLQACADYADPATLAFFQEVAAHWITTYKIDGWRLDQAYQVPVASWAALRQTVATASAATTYTNAANAAVNPLGHLVAEIWSGENDIQARGYGTNAAPALQSSFDFPGRYRVVQTLAGEEAVASSRKSNLPATTLGEVYATYAAYPDHAMPNLMLTNHDLVRFGDLIQRAGLGNPDQDGYWLRHKAAFAFLAAHSGPVTLYYGDEIGQEVPGFAAQVTNNCAVAGLCDDHVSRTAGKTTGLSARESDLKAHVAKLLALRDTNPALAVGSRTHVYSDKTLYIDRKDAGANRVLFVLNTGTSEASVTLKASVIGSPGDLTDLVDGTTLTAGTDGYAITVPALTGRFLKF</sequence>
<dbReference type="Gene3D" id="2.60.40.1180">
    <property type="entry name" value="Golgi alpha-mannosidase II"/>
    <property type="match status" value="1"/>
</dbReference>
<organism evidence="1 2">
    <name type="scientific">Piscinibacter gummiphilus</name>
    <dbReference type="NCBI Taxonomy" id="946333"/>
    <lineage>
        <taxon>Bacteria</taxon>
        <taxon>Pseudomonadati</taxon>
        <taxon>Pseudomonadota</taxon>
        <taxon>Betaproteobacteria</taxon>
        <taxon>Burkholderiales</taxon>
        <taxon>Sphaerotilaceae</taxon>
        <taxon>Piscinibacter</taxon>
    </lineage>
</organism>
<dbReference type="EMBL" id="CP015118">
    <property type="protein sequence ID" value="ARN22063.1"/>
    <property type="molecule type" value="Genomic_DNA"/>
</dbReference>
<name>A0A1W6LCV6_9BURK</name>
<dbReference type="KEGG" id="rgu:A4W93_20370"/>
<dbReference type="Pfam" id="PF00128">
    <property type="entry name" value="Alpha-amylase"/>
    <property type="match status" value="2"/>
</dbReference>
<dbReference type="PANTHER" id="PTHR10357">
    <property type="entry name" value="ALPHA-AMYLASE FAMILY MEMBER"/>
    <property type="match status" value="1"/>
</dbReference>
<accession>A0A1W6LCV6</accession>
<evidence type="ECO:0000313" key="2">
    <source>
        <dbReference type="Proteomes" id="UP000193427"/>
    </source>
</evidence>
<dbReference type="SMART" id="SM00642">
    <property type="entry name" value="Aamy"/>
    <property type="match status" value="1"/>
</dbReference>
<dbReference type="SUPFAM" id="SSF51445">
    <property type="entry name" value="(Trans)glycosidases"/>
    <property type="match status" value="1"/>
</dbReference>
<reference evidence="1 2" key="1">
    <citation type="submission" date="2016-04" db="EMBL/GenBank/DDBJ databases">
        <title>Complete genome sequence of natural rubber-degrading, novel Gram-negative bacterium, Rhizobacter gummiphilus strain NS21.</title>
        <authorList>
            <person name="Tabata M."/>
            <person name="Kasai D."/>
            <person name="Fukuda M."/>
        </authorList>
    </citation>
    <scope>NUCLEOTIDE SEQUENCE [LARGE SCALE GENOMIC DNA]</scope>
    <source>
        <strain evidence="1 2">NS21</strain>
    </source>
</reference>
<dbReference type="GO" id="GO:0009313">
    <property type="term" value="P:oligosaccharide catabolic process"/>
    <property type="evidence" value="ECO:0007669"/>
    <property type="project" value="TreeGrafter"/>
</dbReference>
<dbReference type="Proteomes" id="UP000193427">
    <property type="component" value="Chromosome"/>
</dbReference>
<dbReference type="Gene3D" id="3.20.20.80">
    <property type="entry name" value="Glycosidases"/>
    <property type="match status" value="1"/>
</dbReference>
<dbReference type="GO" id="GO:0004556">
    <property type="term" value="F:alpha-amylase activity"/>
    <property type="evidence" value="ECO:0007669"/>
    <property type="project" value="TreeGrafter"/>
</dbReference>
<dbReference type="InterPro" id="IPR006047">
    <property type="entry name" value="GH13_cat_dom"/>
</dbReference>
<dbReference type="InterPro" id="IPR017853">
    <property type="entry name" value="GH"/>
</dbReference>
<dbReference type="InterPro" id="IPR013780">
    <property type="entry name" value="Glyco_hydro_b"/>
</dbReference>
<dbReference type="PANTHER" id="PTHR10357:SF228">
    <property type="entry name" value="PUTATIVE-RELATED"/>
    <property type="match status" value="1"/>
</dbReference>
<dbReference type="RefSeq" id="WP_085752361.1">
    <property type="nucleotide sequence ID" value="NZ_BSPR01000006.1"/>
</dbReference>
<gene>
    <name evidence="1" type="ORF">A4W93_20370</name>
</gene>